<comment type="caution">
    <text evidence="2">The sequence shown here is derived from an EMBL/GenBank/DDBJ whole genome shotgun (WGS) entry which is preliminary data.</text>
</comment>
<sequence length="330" mass="34091">MSESFNAFILNKGDDGFSAGVGQLTLADLPEGDVTVRVQYSSVNFKDGLACLPESPVVYTYPMVPGIDLAGTVVESSNPRFTPGQEVLAIGRDLGISQFGGYAEYARLSSDWVEPLPAGLTLKEAMALGTAGFTAGLSIQRLEDNGLKPGDGPVLVTGATGGVGSVAVNMLAGLGYEVAASTGKASEHEYLQSLGATKILSREDVSGASDNPLEAELWSGAVDPVGADTTAYLLRTTRYGGSVATCGLTGGFAIGTTVLPFIIRGVNLLGIDSVQCPADLRAKVWKRLGSDLKPKNLAESISHEIGLQEIPAVTGSILGGGVKGRTIVRL</sequence>
<dbReference type="InterPro" id="IPR013149">
    <property type="entry name" value="ADH-like_C"/>
</dbReference>
<feature type="domain" description="Enoyl reductase (ER)" evidence="1">
    <location>
        <begin position="13"/>
        <end position="328"/>
    </location>
</feature>
<dbReference type="Pfam" id="PF00107">
    <property type="entry name" value="ADH_zinc_N"/>
    <property type="match status" value="1"/>
</dbReference>
<dbReference type="NCBIfam" id="TIGR02823">
    <property type="entry name" value="oxido_YhdH"/>
    <property type="match status" value="1"/>
</dbReference>
<dbReference type="RefSeq" id="WP_409550362.1">
    <property type="nucleotide sequence ID" value="NZ_JBKBDE010000004.1"/>
</dbReference>
<keyword evidence="2" id="KW-0560">Oxidoreductase</keyword>
<dbReference type="GO" id="GO:0043958">
    <property type="term" value="F:acryloyl-CoA reductase (NADH) activity"/>
    <property type="evidence" value="ECO:0007669"/>
    <property type="project" value="UniProtKB-EC"/>
</dbReference>
<protein>
    <submittedName>
        <fullName evidence="2">Acryloyl-CoA reductase</fullName>
        <ecNumber evidence="2">1.3.1.95</ecNumber>
    </submittedName>
</protein>
<dbReference type="EC" id="1.3.1.95" evidence="2"/>
<dbReference type="InterPro" id="IPR014188">
    <property type="entry name" value="Acrylyl-CoA_reductase_AcuI"/>
</dbReference>
<dbReference type="SUPFAM" id="SSF51735">
    <property type="entry name" value="NAD(P)-binding Rossmann-fold domains"/>
    <property type="match status" value="1"/>
</dbReference>
<dbReference type="SUPFAM" id="SSF50129">
    <property type="entry name" value="GroES-like"/>
    <property type="match status" value="1"/>
</dbReference>
<dbReference type="Gene3D" id="3.90.180.10">
    <property type="entry name" value="Medium-chain alcohol dehydrogenases, catalytic domain"/>
    <property type="match status" value="1"/>
</dbReference>
<keyword evidence="3" id="KW-1185">Reference proteome</keyword>
<dbReference type="PANTHER" id="PTHR43677:SF1">
    <property type="entry name" value="ACRYLYL-COA REDUCTASE ACUI-RELATED"/>
    <property type="match status" value="1"/>
</dbReference>
<proteinExistence type="predicted"/>
<dbReference type="InterPro" id="IPR051397">
    <property type="entry name" value="Zn-ADH-like_protein"/>
</dbReference>
<dbReference type="Proteomes" id="UP001635817">
    <property type="component" value="Unassembled WGS sequence"/>
</dbReference>
<dbReference type="InterPro" id="IPR036291">
    <property type="entry name" value="NAD(P)-bd_dom_sf"/>
</dbReference>
<dbReference type="InterPro" id="IPR020843">
    <property type="entry name" value="ER"/>
</dbReference>
<dbReference type="InterPro" id="IPR013154">
    <property type="entry name" value="ADH-like_N"/>
</dbReference>
<dbReference type="PANTHER" id="PTHR43677">
    <property type="entry name" value="SHORT-CHAIN DEHYDROGENASE/REDUCTASE"/>
    <property type="match status" value="1"/>
</dbReference>
<evidence type="ECO:0000313" key="2">
    <source>
        <dbReference type="EMBL" id="MFN6551781.1"/>
    </source>
</evidence>
<name>A0ABW9LUU1_9MYCO</name>
<organism evidence="2 3">
    <name type="scientific">Mycolicibacterium septicum</name>
    <dbReference type="NCBI Taxonomy" id="98668"/>
    <lineage>
        <taxon>Bacteria</taxon>
        <taxon>Bacillati</taxon>
        <taxon>Actinomycetota</taxon>
        <taxon>Actinomycetes</taxon>
        <taxon>Mycobacteriales</taxon>
        <taxon>Mycobacteriaceae</taxon>
        <taxon>Mycolicibacterium</taxon>
    </lineage>
</organism>
<dbReference type="Pfam" id="PF08240">
    <property type="entry name" value="ADH_N"/>
    <property type="match status" value="1"/>
</dbReference>
<dbReference type="InterPro" id="IPR011032">
    <property type="entry name" value="GroES-like_sf"/>
</dbReference>
<dbReference type="SMART" id="SM00829">
    <property type="entry name" value="PKS_ER"/>
    <property type="match status" value="1"/>
</dbReference>
<evidence type="ECO:0000259" key="1">
    <source>
        <dbReference type="SMART" id="SM00829"/>
    </source>
</evidence>
<evidence type="ECO:0000313" key="3">
    <source>
        <dbReference type="Proteomes" id="UP001635817"/>
    </source>
</evidence>
<dbReference type="EMBL" id="JBKBDE010000004">
    <property type="protein sequence ID" value="MFN6551781.1"/>
    <property type="molecule type" value="Genomic_DNA"/>
</dbReference>
<accession>A0ABW9LUU1</accession>
<reference evidence="2 3" key="1">
    <citation type="submission" date="2024-12" db="EMBL/GenBank/DDBJ databases">
        <title>The coexistence of Mycolicibacterium septicum and Mycolicibacterium nivoides in clinical samples.</title>
        <authorList>
            <person name="Wang C."/>
            <person name="Feng Y."/>
            <person name="Zong Z."/>
        </authorList>
    </citation>
    <scope>NUCLEOTIDE SEQUENCE [LARGE SCALE GENOMIC DNA]</scope>
    <source>
        <strain evidence="2 3">120310</strain>
    </source>
</reference>
<dbReference type="Gene3D" id="3.40.50.720">
    <property type="entry name" value="NAD(P)-binding Rossmann-like Domain"/>
    <property type="match status" value="1"/>
</dbReference>
<gene>
    <name evidence="2" type="ORF">ACK4CP_15350</name>
</gene>